<dbReference type="EMBL" id="JAENHL010000008">
    <property type="protein sequence ID" value="MBK1871265.1"/>
    <property type="molecule type" value="Genomic_DNA"/>
</dbReference>
<name>A0ACC5RF32_9HYPH</name>
<proteinExistence type="predicted"/>
<gene>
    <name evidence="1" type="ORF">JHL16_33170</name>
</gene>
<comment type="caution">
    <text evidence="1">The sequence shown here is derived from an EMBL/GenBank/DDBJ whole genome shotgun (WGS) entry which is preliminary data.</text>
</comment>
<keyword evidence="2" id="KW-1185">Reference proteome</keyword>
<sequence length="269" mass="29391">MRTFFKAFAFGFVLLCLLAPAVMAEERPTLLFSYEVLNFDIHKIDPATMPYERRVELTEVARKSELPEILGLLQIAPEKISTLLMPGGYKLETNASLQSAMDVDNKTADRFAASLGYVFRQWSVLITDFAPEGAGDTAYGVVTFDHPIGAAEAASFFRHAASVNPALGEGFTAFDEEMFFLNVTDAQGKPYSGVSDETFLVDLSKAAASFKDAKVEVTGTGRADARFVENDWKASPDGDDYAKVLGMDLVSRLAPLRARYDAALAQALK</sequence>
<organism evidence="1 2">
    <name type="scientific">Taklimakanibacter albus</name>
    <dbReference type="NCBI Taxonomy" id="2800327"/>
    <lineage>
        <taxon>Bacteria</taxon>
        <taxon>Pseudomonadati</taxon>
        <taxon>Pseudomonadota</taxon>
        <taxon>Alphaproteobacteria</taxon>
        <taxon>Hyphomicrobiales</taxon>
        <taxon>Aestuariivirgaceae</taxon>
        <taxon>Taklimakanibacter</taxon>
    </lineage>
</organism>
<dbReference type="Proteomes" id="UP000616151">
    <property type="component" value="Unassembled WGS sequence"/>
</dbReference>
<protein>
    <submittedName>
        <fullName evidence="1">Uncharacterized protein</fullName>
    </submittedName>
</protein>
<accession>A0ACC5RF32</accession>
<evidence type="ECO:0000313" key="2">
    <source>
        <dbReference type="Proteomes" id="UP000616151"/>
    </source>
</evidence>
<reference evidence="1" key="1">
    <citation type="submission" date="2021-01" db="EMBL/GenBank/DDBJ databases">
        <authorList>
            <person name="Sun Q."/>
        </authorList>
    </citation>
    <scope>NUCLEOTIDE SEQUENCE</scope>
    <source>
        <strain evidence="1">YIM B02566</strain>
    </source>
</reference>
<evidence type="ECO:0000313" key="1">
    <source>
        <dbReference type="EMBL" id="MBK1871265.1"/>
    </source>
</evidence>